<protein>
    <submittedName>
        <fullName evidence="2">Uncharacterized protein</fullName>
    </submittedName>
</protein>
<organism evidence="2 3">
    <name type="scientific">Saccharomonospora xinjiangensis XJ-54</name>
    <dbReference type="NCBI Taxonomy" id="882086"/>
    <lineage>
        <taxon>Bacteria</taxon>
        <taxon>Bacillati</taxon>
        <taxon>Actinomycetota</taxon>
        <taxon>Actinomycetes</taxon>
        <taxon>Pseudonocardiales</taxon>
        <taxon>Pseudonocardiaceae</taxon>
        <taxon>Saccharomonospora</taxon>
    </lineage>
</organism>
<feature type="region of interest" description="Disordered" evidence="1">
    <location>
        <begin position="99"/>
        <end position="119"/>
    </location>
</feature>
<gene>
    <name evidence="2" type="ORF">SacxiDRAFT_3365</name>
</gene>
<proteinExistence type="predicted"/>
<dbReference type="EMBL" id="JH636049">
    <property type="protein sequence ID" value="EID55567.1"/>
    <property type="molecule type" value="Genomic_DNA"/>
</dbReference>
<dbReference type="AlphaFoldDB" id="I0V614"/>
<dbReference type="Proteomes" id="UP000004691">
    <property type="component" value="Unassembled WGS sequence"/>
</dbReference>
<evidence type="ECO:0000313" key="2">
    <source>
        <dbReference type="EMBL" id="EID55567.1"/>
    </source>
</evidence>
<evidence type="ECO:0000313" key="3">
    <source>
        <dbReference type="Proteomes" id="UP000004691"/>
    </source>
</evidence>
<dbReference type="RefSeq" id="WP_006239741.1">
    <property type="nucleotide sequence ID" value="NZ_JH636049.1"/>
</dbReference>
<keyword evidence="3" id="KW-1185">Reference proteome</keyword>
<dbReference type="HOGENOM" id="CLU_2059740_0_0_11"/>
<feature type="compositionally biased region" description="Basic and acidic residues" evidence="1">
    <location>
        <begin position="109"/>
        <end position="119"/>
    </location>
</feature>
<accession>I0V614</accession>
<evidence type="ECO:0000256" key="1">
    <source>
        <dbReference type="SAM" id="MobiDB-lite"/>
    </source>
</evidence>
<reference evidence="2 3" key="1">
    <citation type="submission" date="2012-01" db="EMBL/GenBank/DDBJ databases">
        <title>Improved High-Quality Draft sequence of Saccharomonospora xinjiangensis XJ-54.</title>
        <authorList>
            <consortium name="US DOE Joint Genome Institute"/>
            <person name="Lucas S."/>
            <person name="Han J."/>
            <person name="Lapidus A."/>
            <person name="Cheng J.-F."/>
            <person name="Goodwin L."/>
            <person name="Pitluck S."/>
            <person name="Peters L."/>
            <person name="Mikhailova N."/>
            <person name="Teshima H."/>
            <person name="Detter J.C."/>
            <person name="Han C."/>
            <person name="Tapia R."/>
            <person name="Land M."/>
            <person name="Hauser L."/>
            <person name="Kyrpides N."/>
            <person name="Ivanova N."/>
            <person name="Pagani I."/>
            <person name="Brambilla E.-M."/>
            <person name="Klenk H.-P."/>
            <person name="Woyke T."/>
        </authorList>
    </citation>
    <scope>NUCLEOTIDE SEQUENCE [LARGE SCALE GENOMIC DNA]</scope>
    <source>
        <strain evidence="2 3">XJ-54</strain>
    </source>
</reference>
<dbReference type="STRING" id="882086.SacxiDRAFT_3365"/>
<name>I0V614_9PSEU</name>
<sequence>MLGNLAEAPRQWAPGLSNGTVSDVRRPGGQHGANLAGSGAERDFGHVIELIARAAGQLSRLRDATASVRSTRHIGVVERTAKIGWMAAGEGVVLTSTALEEGEWSAVPERGDHDEGDRR</sequence>
<feature type="region of interest" description="Disordered" evidence="1">
    <location>
        <begin position="1"/>
        <end position="39"/>
    </location>
</feature>